<evidence type="ECO:0000313" key="2">
    <source>
        <dbReference type="EMBL" id="MFD0853893.1"/>
    </source>
</evidence>
<organism evidence="2 3">
    <name type="scientific">Actinomadura adrarensis</name>
    <dbReference type="NCBI Taxonomy" id="1819600"/>
    <lineage>
        <taxon>Bacteria</taxon>
        <taxon>Bacillati</taxon>
        <taxon>Actinomycetota</taxon>
        <taxon>Actinomycetes</taxon>
        <taxon>Streptosporangiales</taxon>
        <taxon>Thermomonosporaceae</taxon>
        <taxon>Actinomadura</taxon>
    </lineage>
</organism>
<proteinExistence type="predicted"/>
<evidence type="ECO:0000256" key="1">
    <source>
        <dbReference type="SAM" id="MobiDB-lite"/>
    </source>
</evidence>
<comment type="caution">
    <text evidence="2">The sequence shown here is derived from an EMBL/GenBank/DDBJ whole genome shotgun (WGS) entry which is preliminary data.</text>
</comment>
<feature type="compositionally biased region" description="Acidic residues" evidence="1">
    <location>
        <begin position="27"/>
        <end position="43"/>
    </location>
</feature>
<feature type="region of interest" description="Disordered" evidence="1">
    <location>
        <begin position="1"/>
        <end position="78"/>
    </location>
</feature>
<accession>A0ABW3CJF8</accession>
<keyword evidence="3" id="KW-1185">Reference proteome</keyword>
<name>A0ABW3CJF8_9ACTN</name>
<dbReference type="EMBL" id="JBHTIR010002527">
    <property type="protein sequence ID" value="MFD0853893.1"/>
    <property type="molecule type" value="Genomic_DNA"/>
</dbReference>
<evidence type="ECO:0000313" key="3">
    <source>
        <dbReference type="Proteomes" id="UP001597083"/>
    </source>
</evidence>
<feature type="non-terminal residue" evidence="2">
    <location>
        <position position="138"/>
    </location>
</feature>
<gene>
    <name evidence="2" type="ORF">ACFQ07_16770</name>
</gene>
<feature type="compositionally biased region" description="Basic and acidic residues" evidence="1">
    <location>
        <begin position="16"/>
        <end position="26"/>
    </location>
</feature>
<feature type="compositionally biased region" description="Acidic residues" evidence="1">
    <location>
        <begin position="1"/>
        <end position="15"/>
    </location>
</feature>
<reference evidence="3" key="1">
    <citation type="journal article" date="2019" name="Int. J. Syst. Evol. Microbiol.">
        <title>The Global Catalogue of Microorganisms (GCM) 10K type strain sequencing project: providing services to taxonomists for standard genome sequencing and annotation.</title>
        <authorList>
            <consortium name="The Broad Institute Genomics Platform"/>
            <consortium name="The Broad Institute Genome Sequencing Center for Infectious Disease"/>
            <person name="Wu L."/>
            <person name="Ma J."/>
        </authorList>
    </citation>
    <scope>NUCLEOTIDE SEQUENCE [LARGE SCALE GENOMIC DNA]</scope>
    <source>
        <strain evidence="3">JCM 31696</strain>
    </source>
</reference>
<dbReference type="Proteomes" id="UP001597083">
    <property type="component" value="Unassembled WGS sequence"/>
</dbReference>
<sequence length="138" mass="14780">MAADDLDAPVPEDDGRDPQEDVRGLDDEPVLEDDGSVPEDDGRDPEGDGRGSRRRWRGLKKDGQVPDEEGQALEPAASEGRVLALLDRAIAIQAPAVRKNIARARQRNPEATPAQVIRSLERMYVSTLTGTGAAVGGT</sequence>
<protein>
    <submittedName>
        <fullName evidence="2">Uncharacterized protein</fullName>
    </submittedName>
</protein>